<proteinExistence type="predicted"/>
<evidence type="ECO:0000313" key="4">
    <source>
        <dbReference type="Proteomes" id="UP000261284"/>
    </source>
</evidence>
<reference evidence="3 4" key="1">
    <citation type="submission" date="2018-08" db="EMBL/GenBank/DDBJ databases">
        <title>Chitinophagaceae sp. K23C18032701, a novel bacterium isolated from forest soil.</title>
        <authorList>
            <person name="Wang C."/>
        </authorList>
    </citation>
    <scope>NUCLEOTIDE SEQUENCE [LARGE SCALE GENOMIC DNA]</scope>
    <source>
        <strain evidence="3 4">K23C18032701</strain>
    </source>
</reference>
<name>A0A3E1NIF6_9BACT</name>
<evidence type="ECO:0000256" key="1">
    <source>
        <dbReference type="SAM" id="MobiDB-lite"/>
    </source>
</evidence>
<evidence type="ECO:0000313" key="3">
    <source>
        <dbReference type="EMBL" id="RFM27604.1"/>
    </source>
</evidence>
<keyword evidence="4" id="KW-1185">Reference proteome</keyword>
<dbReference type="RefSeq" id="WP_116847681.1">
    <property type="nucleotide sequence ID" value="NZ_QTJU01000004.1"/>
</dbReference>
<dbReference type="Gene3D" id="2.60.120.380">
    <property type="match status" value="1"/>
</dbReference>
<dbReference type="Proteomes" id="UP000261284">
    <property type="component" value="Unassembled WGS sequence"/>
</dbReference>
<feature type="region of interest" description="Disordered" evidence="1">
    <location>
        <begin position="23"/>
        <end position="53"/>
    </location>
</feature>
<feature type="signal peptide" evidence="2">
    <location>
        <begin position="1"/>
        <end position="20"/>
    </location>
</feature>
<sequence>MKPFLLFSVLLCCACNNTPAPSKTIADTTPAAAKSDAPATPLRDTLPADTARQPGLVTLQPGADSVALTGELTEKDRSRTFTINVPAGKNLYAEVTPVVAKNANVRINQLLMPDGSADGPFGRSLKYPLQQKGRYSVIVGQNLMAGDGKWAGKFILKLRVE</sequence>
<evidence type="ECO:0008006" key="5">
    <source>
        <dbReference type="Google" id="ProtNLM"/>
    </source>
</evidence>
<feature type="chain" id="PRO_5017647035" description="YtkA-like domain-containing protein" evidence="2">
    <location>
        <begin position="21"/>
        <end position="161"/>
    </location>
</feature>
<gene>
    <name evidence="3" type="ORF">DXN05_12865</name>
</gene>
<comment type="caution">
    <text evidence="3">The sequence shown here is derived from an EMBL/GenBank/DDBJ whole genome shotgun (WGS) entry which is preliminary data.</text>
</comment>
<dbReference type="EMBL" id="QTJU01000004">
    <property type="protein sequence ID" value="RFM27604.1"/>
    <property type="molecule type" value="Genomic_DNA"/>
</dbReference>
<protein>
    <recommendedName>
        <fullName evidence="5">YtkA-like domain-containing protein</fullName>
    </recommendedName>
</protein>
<evidence type="ECO:0000256" key="2">
    <source>
        <dbReference type="SAM" id="SignalP"/>
    </source>
</evidence>
<dbReference type="AlphaFoldDB" id="A0A3E1NIF6"/>
<keyword evidence="2" id="KW-0732">Signal</keyword>
<organism evidence="3 4">
    <name type="scientific">Deminuibacter soli</name>
    <dbReference type="NCBI Taxonomy" id="2291815"/>
    <lineage>
        <taxon>Bacteria</taxon>
        <taxon>Pseudomonadati</taxon>
        <taxon>Bacteroidota</taxon>
        <taxon>Chitinophagia</taxon>
        <taxon>Chitinophagales</taxon>
        <taxon>Chitinophagaceae</taxon>
        <taxon>Deminuibacter</taxon>
    </lineage>
</organism>
<dbReference type="OrthoDB" id="1255149at2"/>
<accession>A0A3E1NIF6</accession>